<gene>
    <name evidence="5" type="ORF">LOC71_00300</name>
</gene>
<protein>
    <submittedName>
        <fullName evidence="5">DUF1080 domain-containing protein</fullName>
    </submittedName>
</protein>
<dbReference type="SUPFAM" id="SSF52317">
    <property type="entry name" value="Class I glutamine amidotransferase-like"/>
    <property type="match status" value="1"/>
</dbReference>
<evidence type="ECO:0000313" key="5">
    <source>
        <dbReference type="EMBL" id="MCC9640697.1"/>
    </source>
</evidence>
<keyword evidence="6" id="KW-1185">Reference proteome</keyword>
<name>A0ABS8NAU4_9BACT</name>
<feature type="domain" description="ThuA-like" evidence="3">
    <location>
        <begin position="34"/>
        <end position="276"/>
    </location>
</feature>
<accession>A0ABS8NAU4</accession>
<dbReference type="PANTHER" id="PTHR40469:SF2">
    <property type="entry name" value="GALACTOSE-BINDING DOMAIN-LIKE SUPERFAMILY PROTEIN"/>
    <property type="match status" value="1"/>
</dbReference>
<evidence type="ECO:0000259" key="3">
    <source>
        <dbReference type="Pfam" id="PF06283"/>
    </source>
</evidence>
<dbReference type="RefSeq" id="WP_230270289.1">
    <property type="nucleotide sequence ID" value="NZ_JAJKFW010000003.1"/>
</dbReference>
<sequence length="515" mass="55847">MKFRPCPPIAAFAIAAASSLLFANLSVAAEPLNVLLVDGQNNHKWQETTPLIRATLESGGFAKVTVLTAPGKGEDKSDFAPKFTDYDVVVSNYNGEAWSRSTEESFEAYVSGGGGFVSVHAADNSFPKWTAYNRMIGLGGWGGRNEKDGPYVRWKEDQKKFTRDMSKGGGGQHGKRVPFMMVVRDDSHPITAGLPSSFMQVADELYGKLRGPAENMHVLATAYSNPATGGTGEHEPILMTVHYGNGRVFHTTLGHDVAAMKGLAFQTTLRRGTEWAATGKVSLDSVSSEKMGDDDAAQGEPAEAAQAEGDSADQADAGVNFDAAPDLKAEGWVSLFDGKSLDGWNRKNGTAQYRVEEGSIVGKTSEGSPNSFLCSDNNYGNFELTFEVNVDNGLNSGVQIRSQSREKGGRVFGPQVEIESAPGEAGYLYSEATGRGWITKEQPVKDAYKNGQYNRYLVRAHGNRFQVWIGDQKITDIEDPESSTEGFLGLQVHGIKAGTGPYEVRWRDIQIRELN</sequence>
<dbReference type="Pfam" id="PF06439">
    <property type="entry name" value="3keto-disac_hyd"/>
    <property type="match status" value="1"/>
</dbReference>
<feature type="compositionally biased region" description="Low complexity" evidence="1">
    <location>
        <begin position="298"/>
        <end position="309"/>
    </location>
</feature>
<feature type="domain" description="3-keto-alpha-glucoside-1,2-lyase/3-keto-2-hydroxy-glucal hydratase" evidence="4">
    <location>
        <begin position="331"/>
        <end position="512"/>
    </location>
</feature>
<proteinExistence type="predicted"/>
<dbReference type="InterPro" id="IPR029062">
    <property type="entry name" value="Class_I_gatase-like"/>
</dbReference>
<dbReference type="Pfam" id="PF06283">
    <property type="entry name" value="ThuA"/>
    <property type="match status" value="1"/>
</dbReference>
<evidence type="ECO:0000313" key="6">
    <source>
        <dbReference type="Proteomes" id="UP001430306"/>
    </source>
</evidence>
<feature type="region of interest" description="Disordered" evidence="1">
    <location>
        <begin position="284"/>
        <end position="317"/>
    </location>
</feature>
<evidence type="ECO:0000256" key="1">
    <source>
        <dbReference type="SAM" id="MobiDB-lite"/>
    </source>
</evidence>
<dbReference type="InterPro" id="IPR029010">
    <property type="entry name" value="ThuA-like"/>
</dbReference>
<dbReference type="Proteomes" id="UP001430306">
    <property type="component" value="Unassembled WGS sequence"/>
</dbReference>
<reference evidence="5" key="1">
    <citation type="submission" date="2021-11" db="EMBL/GenBank/DDBJ databases">
        <title>Genome sequence.</title>
        <authorList>
            <person name="Sun Q."/>
        </authorList>
    </citation>
    <scope>NUCLEOTIDE SEQUENCE</scope>
    <source>
        <strain evidence="5">JC740</strain>
    </source>
</reference>
<evidence type="ECO:0000256" key="2">
    <source>
        <dbReference type="SAM" id="SignalP"/>
    </source>
</evidence>
<evidence type="ECO:0000259" key="4">
    <source>
        <dbReference type="Pfam" id="PF06439"/>
    </source>
</evidence>
<dbReference type="EMBL" id="JAJKFW010000003">
    <property type="protein sequence ID" value="MCC9640697.1"/>
    <property type="molecule type" value="Genomic_DNA"/>
</dbReference>
<keyword evidence="2" id="KW-0732">Signal</keyword>
<organism evidence="5 6">
    <name type="scientific">Rhodopirellula halodulae</name>
    <dbReference type="NCBI Taxonomy" id="2894198"/>
    <lineage>
        <taxon>Bacteria</taxon>
        <taxon>Pseudomonadati</taxon>
        <taxon>Planctomycetota</taxon>
        <taxon>Planctomycetia</taxon>
        <taxon>Pirellulales</taxon>
        <taxon>Pirellulaceae</taxon>
        <taxon>Rhodopirellula</taxon>
    </lineage>
</organism>
<feature type="signal peptide" evidence="2">
    <location>
        <begin position="1"/>
        <end position="28"/>
    </location>
</feature>
<feature type="chain" id="PRO_5046033566" evidence="2">
    <location>
        <begin position="29"/>
        <end position="515"/>
    </location>
</feature>
<dbReference type="Gene3D" id="3.40.50.880">
    <property type="match status" value="1"/>
</dbReference>
<comment type="caution">
    <text evidence="5">The sequence shown here is derived from an EMBL/GenBank/DDBJ whole genome shotgun (WGS) entry which is preliminary data.</text>
</comment>
<dbReference type="Gene3D" id="2.60.120.560">
    <property type="entry name" value="Exo-inulinase, domain 1"/>
    <property type="match status" value="1"/>
</dbReference>
<dbReference type="InterPro" id="IPR010496">
    <property type="entry name" value="AL/BT2_dom"/>
</dbReference>
<dbReference type="PANTHER" id="PTHR40469">
    <property type="entry name" value="SECRETED GLYCOSYL HYDROLASE"/>
    <property type="match status" value="1"/>
</dbReference>